<evidence type="ECO:0000313" key="2">
    <source>
        <dbReference type="Proteomes" id="UP000002411"/>
    </source>
</evidence>
<evidence type="ECO:0000313" key="1">
    <source>
        <dbReference type="EMBL" id="EDK34981.1"/>
    </source>
</evidence>
<organism evidence="1 2">
    <name type="scientific">Clostridium kluyveri (strain ATCC 8527 / DSM 555 / NBRC 12016 / NCIMB 10680 / K1)</name>
    <dbReference type="NCBI Taxonomy" id="431943"/>
    <lineage>
        <taxon>Bacteria</taxon>
        <taxon>Bacillati</taxon>
        <taxon>Bacillota</taxon>
        <taxon>Clostridia</taxon>
        <taxon>Eubacteriales</taxon>
        <taxon>Clostridiaceae</taxon>
        <taxon>Clostridium</taxon>
    </lineage>
</organism>
<name>A5N1I5_CLOK5</name>
<sequence length="56" mass="6659">MGVFYHDCKYHLTFNTYYGNNYNVKQKCPKLLKLGGKMSTYLLRVSILYYLQIVIT</sequence>
<dbReference type="AlphaFoldDB" id="A5N1I5"/>
<dbReference type="HOGENOM" id="CLU_3006100_0_0_9"/>
<dbReference type="KEGG" id="ckl:CKL_2972"/>
<accession>A5N1I5</accession>
<dbReference type="Proteomes" id="UP000002411">
    <property type="component" value="Chromosome"/>
</dbReference>
<dbReference type="EMBL" id="CP000673">
    <property type="protein sequence ID" value="EDK34981.1"/>
    <property type="molecule type" value="Genomic_DNA"/>
</dbReference>
<proteinExistence type="predicted"/>
<keyword evidence="2" id="KW-1185">Reference proteome</keyword>
<gene>
    <name evidence="1" type="ordered locus">CKL_2972</name>
</gene>
<protein>
    <submittedName>
        <fullName evidence="1">Uncharacterized protein</fullName>
    </submittedName>
</protein>
<reference evidence="1 2" key="1">
    <citation type="journal article" date="2008" name="Proc. Natl. Acad. Sci. U.S.A.">
        <title>The genome of Clostridium kluyveri, a strict anaerobe with unique metabolic features.</title>
        <authorList>
            <person name="Seedorf H."/>
            <person name="Fricke W.F."/>
            <person name="Veith B."/>
            <person name="Brueggemann H."/>
            <person name="Liesegang H."/>
            <person name="Strittmatter A."/>
            <person name="Miethke M."/>
            <person name="Buckel W."/>
            <person name="Hinderberger J."/>
            <person name="Li F."/>
            <person name="Hagemeier C."/>
            <person name="Thauer R.K."/>
            <person name="Gottschalk G."/>
        </authorList>
    </citation>
    <scope>NUCLEOTIDE SEQUENCE [LARGE SCALE GENOMIC DNA]</scope>
    <source>
        <strain evidence="2">ATCC 8527 / DSM 555 / NCIMB 10680</strain>
    </source>
</reference>